<keyword evidence="3" id="KW-1185">Reference proteome</keyword>
<gene>
    <name evidence="2" type="ORF">WAZ07_24255</name>
</gene>
<dbReference type="InterPro" id="IPR036291">
    <property type="entry name" value="NAD(P)-bd_dom_sf"/>
</dbReference>
<dbReference type="InterPro" id="IPR001509">
    <property type="entry name" value="Epimerase_deHydtase"/>
</dbReference>
<sequence length="325" mass="36393">MKKVIVLGATGGTGQAIVSELLSRDIQVIAFGRSENKLKELMKEHDSTPLLTYKLGDIFDYRTIIEAAKDADVIFQCANVQYHEMAEKLLLLGENVMKAADILGKKIVIVDGIYVYGRQVAKGDENHPKQPHTKKGKIRVGFENLIFDKKWKHAKALIVRLPDYYGITSQNSYLHPTLTGMAGNKISIFIGNLKTPREYVYLPDAAKMIVEIANKDDSYGENWNIPGAGLISGKEIIKLAREITGNKKLVIPLNKNAIRISGLFDPVMKEVVEIMYLTEEGFTLSGEKYENRIGKIVATPYKDGLKETLTFLMEKNKKAESENQD</sequence>
<protein>
    <submittedName>
        <fullName evidence="2">SDR family NAD(P)-dependent oxidoreductase</fullName>
    </submittedName>
</protein>
<reference evidence="2 3" key="1">
    <citation type="submission" date="2024-01" db="EMBL/GenBank/DDBJ databases">
        <title>Seven novel Bacillus-like species.</title>
        <authorList>
            <person name="Liu G."/>
        </authorList>
    </citation>
    <scope>NUCLEOTIDE SEQUENCE [LARGE SCALE GENOMIC DNA]</scope>
    <source>
        <strain evidence="2 3">FJAT-51639</strain>
    </source>
</reference>
<dbReference type="RefSeq" id="WP_336474463.1">
    <property type="nucleotide sequence ID" value="NZ_JBAWSX010000024.1"/>
</dbReference>
<dbReference type="Pfam" id="PF01370">
    <property type="entry name" value="Epimerase"/>
    <property type="match status" value="1"/>
</dbReference>
<evidence type="ECO:0000259" key="1">
    <source>
        <dbReference type="Pfam" id="PF01370"/>
    </source>
</evidence>
<name>A0ABU8FQR5_9BACI</name>
<feature type="domain" description="NAD-dependent epimerase/dehydratase" evidence="1">
    <location>
        <begin position="4"/>
        <end position="225"/>
    </location>
</feature>
<evidence type="ECO:0000313" key="3">
    <source>
        <dbReference type="Proteomes" id="UP001372526"/>
    </source>
</evidence>
<dbReference type="EMBL" id="JBAWSX010000024">
    <property type="protein sequence ID" value="MEI4804259.1"/>
    <property type="molecule type" value="Genomic_DNA"/>
</dbReference>
<dbReference type="PANTHER" id="PTHR48079">
    <property type="entry name" value="PROTEIN YEEZ"/>
    <property type="match status" value="1"/>
</dbReference>
<accession>A0ABU8FQR5</accession>
<dbReference type="Gene3D" id="3.40.50.720">
    <property type="entry name" value="NAD(P)-binding Rossmann-like Domain"/>
    <property type="match status" value="1"/>
</dbReference>
<dbReference type="InterPro" id="IPR051783">
    <property type="entry name" value="NAD(P)-dependent_oxidoreduct"/>
</dbReference>
<organism evidence="2 3">
    <name type="scientific">Bacillus bruguierae</name>
    <dbReference type="NCBI Taxonomy" id="3127667"/>
    <lineage>
        <taxon>Bacteria</taxon>
        <taxon>Bacillati</taxon>
        <taxon>Bacillota</taxon>
        <taxon>Bacilli</taxon>
        <taxon>Bacillales</taxon>
        <taxon>Bacillaceae</taxon>
        <taxon>Bacillus</taxon>
    </lineage>
</organism>
<dbReference type="PANTHER" id="PTHR48079:SF6">
    <property type="entry name" value="NAD(P)-BINDING DOMAIN-CONTAINING PROTEIN-RELATED"/>
    <property type="match status" value="1"/>
</dbReference>
<proteinExistence type="predicted"/>
<dbReference type="Proteomes" id="UP001372526">
    <property type="component" value="Unassembled WGS sequence"/>
</dbReference>
<dbReference type="SUPFAM" id="SSF51735">
    <property type="entry name" value="NAD(P)-binding Rossmann-fold domains"/>
    <property type="match status" value="1"/>
</dbReference>
<comment type="caution">
    <text evidence="2">The sequence shown here is derived from an EMBL/GenBank/DDBJ whole genome shotgun (WGS) entry which is preliminary data.</text>
</comment>
<evidence type="ECO:0000313" key="2">
    <source>
        <dbReference type="EMBL" id="MEI4804259.1"/>
    </source>
</evidence>